<dbReference type="InterPro" id="IPR002937">
    <property type="entry name" value="Amino_oxidase"/>
</dbReference>
<dbReference type="InterPro" id="IPR052206">
    <property type="entry name" value="Retinol_saturase"/>
</dbReference>
<keyword evidence="1" id="KW-0285">Flavoprotein</keyword>
<evidence type="ECO:0000256" key="5">
    <source>
        <dbReference type="ARBA" id="ARBA00023027"/>
    </source>
</evidence>
<keyword evidence="8" id="KW-1185">Reference proteome</keyword>
<sequence length="488" mass="54057">MSKELDVIVIGAGLGGLTTAALLAKQGANVLVLERHYVVGGCASTFRRHRCVFDAAVHLIGGLEPGGFTHRILQELDVLDRLPLVEVSPMYRVQIGSDHYDIPADLDEFARSLSAWFPDEAAAIEETMMEIKDLGTGVFFPKQLSLQRLRRMPEVNRTTVQSYLHGRFRNPRIPFLITSLFPYIGVTPDEMETLTFMAVLASYHGGAYYIEGSTQKLADALAYAVERDGGRVKLRTEVEQILIEDGRAVGVRTKRGEEFRASTVVSNADMRTTFTRMIAPSDLPSHLHREVHRMIPSHSALLLYAALRNDGWTQQLPHELIVYPHENFSRDCNSFNPLEPVPGSWFVLTCPSKSDPSLAPEGTAVVSIMMGCEADFVEQLRETRGKDFLTDAALQAIEHHLPGLRERVTFLETATPRTITRYTGNSDGAIYGWKRSACQPFSRSAKGTTAIPGLFAAGHWTTAGHGVFGTMRSARLAAKAIQKSWRTT</sequence>
<dbReference type="OrthoDB" id="9814556at2"/>
<dbReference type="InterPro" id="IPR036188">
    <property type="entry name" value="FAD/NAD-bd_sf"/>
</dbReference>
<dbReference type="eggNOG" id="COG1233">
    <property type="taxonomic scope" value="Bacteria"/>
</dbReference>
<dbReference type="SUPFAM" id="SSF51905">
    <property type="entry name" value="FAD/NAD(P)-binding domain"/>
    <property type="match status" value="1"/>
</dbReference>
<evidence type="ECO:0000256" key="1">
    <source>
        <dbReference type="ARBA" id="ARBA00022630"/>
    </source>
</evidence>
<keyword evidence="5" id="KW-0520">NAD</keyword>
<keyword evidence="2" id="KW-0732">Signal</keyword>
<dbReference type="EMBL" id="JMIR01000019">
    <property type="protein sequence ID" value="KEO82724.1"/>
    <property type="molecule type" value="Genomic_DNA"/>
</dbReference>
<keyword evidence="3" id="KW-0274">FAD</keyword>
<dbReference type="PRINTS" id="PR00420">
    <property type="entry name" value="RNGMNOXGNASE"/>
</dbReference>
<dbReference type="Proteomes" id="UP000027931">
    <property type="component" value="Unassembled WGS sequence"/>
</dbReference>
<evidence type="ECO:0000313" key="8">
    <source>
        <dbReference type="Proteomes" id="UP000027931"/>
    </source>
</evidence>
<dbReference type="GO" id="GO:0016491">
    <property type="term" value="F:oxidoreductase activity"/>
    <property type="evidence" value="ECO:0007669"/>
    <property type="project" value="InterPro"/>
</dbReference>
<dbReference type="STRING" id="1157490.EL26_14255"/>
<dbReference type="Gene3D" id="3.50.50.60">
    <property type="entry name" value="FAD/NAD(P)-binding domain"/>
    <property type="match status" value="2"/>
</dbReference>
<dbReference type="AlphaFoldDB" id="A0A074LNQ1"/>
<dbReference type="PANTHER" id="PTHR46091">
    <property type="entry name" value="BLR7054 PROTEIN"/>
    <property type="match status" value="1"/>
</dbReference>
<evidence type="ECO:0000256" key="3">
    <source>
        <dbReference type="ARBA" id="ARBA00022827"/>
    </source>
</evidence>
<feature type="domain" description="Amine oxidase" evidence="6">
    <location>
        <begin position="14"/>
        <end position="481"/>
    </location>
</feature>
<name>A0A074LNQ1_9BACL</name>
<reference evidence="7 8" key="1">
    <citation type="journal article" date="2013" name="Int. J. Syst. Evol. Microbiol.">
        <title>Tumebacillus flagellatus sp. nov., an alpha-amylase/pullulanase-producing bacterium isolated from cassava wastewater.</title>
        <authorList>
            <person name="Wang Q."/>
            <person name="Xie N."/>
            <person name="Qin Y."/>
            <person name="Shen N."/>
            <person name="Zhu J."/>
            <person name="Mi H."/>
            <person name="Huang R."/>
        </authorList>
    </citation>
    <scope>NUCLEOTIDE SEQUENCE [LARGE SCALE GENOMIC DNA]</scope>
    <source>
        <strain evidence="7 8">GST4</strain>
    </source>
</reference>
<dbReference type="RefSeq" id="WP_038089723.1">
    <property type="nucleotide sequence ID" value="NZ_JMIR01000019.1"/>
</dbReference>
<proteinExistence type="predicted"/>
<dbReference type="PANTHER" id="PTHR46091:SF3">
    <property type="entry name" value="AMINE OXIDASE DOMAIN-CONTAINING PROTEIN"/>
    <property type="match status" value="1"/>
</dbReference>
<evidence type="ECO:0000259" key="6">
    <source>
        <dbReference type="Pfam" id="PF01593"/>
    </source>
</evidence>
<accession>A0A074LNQ1</accession>
<protein>
    <recommendedName>
        <fullName evidence="6">Amine oxidase domain-containing protein</fullName>
    </recommendedName>
</protein>
<comment type="caution">
    <text evidence="7">The sequence shown here is derived from an EMBL/GenBank/DDBJ whole genome shotgun (WGS) entry which is preliminary data.</text>
</comment>
<dbReference type="Pfam" id="PF01593">
    <property type="entry name" value="Amino_oxidase"/>
    <property type="match status" value="1"/>
</dbReference>
<gene>
    <name evidence="7" type="ORF">EL26_14255</name>
</gene>
<organism evidence="7 8">
    <name type="scientific">Tumebacillus flagellatus</name>
    <dbReference type="NCBI Taxonomy" id="1157490"/>
    <lineage>
        <taxon>Bacteria</taxon>
        <taxon>Bacillati</taxon>
        <taxon>Bacillota</taxon>
        <taxon>Bacilli</taxon>
        <taxon>Bacillales</taxon>
        <taxon>Alicyclobacillaceae</taxon>
        <taxon>Tumebacillus</taxon>
    </lineage>
</organism>
<evidence type="ECO:0000256" key="4">
    <source>
        <dbReference type="ARBA" id="ARBA00022857"/>
    </source>
</evidence>
<keyword evidence="4" id="KW-0521">NADP</keyword>
<evidence type="ECO:0000256" key="2">
    <source>
        <dbReference type="ARBA" id="ARBA00022729"/>
    </source>
</evidence>
<evidence type="ECO:0000313" key="7">
    <source>
        <dbReference type="EMBL" id="KEO82724.1"/>
    </source>
</evidence>